<dbReference type="EMBL" id="JACBKZ010000012">
    <property type="protein sequence ID" value="KAF5938016.1"/>
    <property type="molecule type" value="Genomic_DNA"/>
</dbReference>
<name>A0A7J7GF91_CAMSI</name>
<accession>A0A7J7GF91</accession>
<keyword evidence="2" id="KW-1185">Reference proteome</keyword>
<protein>
    <submittedName>
        <fullName evidence="1">Uncharacterized protein</fullName>
    </submittedName>
</protein>
<organism evidence="1 2">
    <name type="scientific">Camellia sinensis</name>
    <name type="common">Tea plant</name>
    <name type="synonym">Thea sinensis</name>
    <dbReference type="NCBI Taxonomy" id="4442"/>
    <lineage>
        <taxon>Eukaryota</taxon>
        <taxon>Viridiplantae</taxon>
        <taxon>Streptophyta</taxon>
        <taxon>Embryophyta</taxon>
        <taxon>Tracheophyta</taxon>
        <taxon>Spermatophyta</taxon>
        <taxon>Magnoliopsida</taxon>
        <taxon>eudicotyledons</taxon>
        <taxon>Gunneridae</taxon>
        <taxon>Pentapetalae</taxon>
        <taxon>asterids</taxon>
        <taxon>Ericales</taxon>
        <taxon>Theaceae</taxon>
        <taxon>Camellia</taxon>
    </lineage>
</organism>
<gene>
    <name evidence="1" type="ORF">HYC85_025522</name>
</gene>
<reference evidence="1 2" key="2">
    <citation type="submission" date="2020-07" db="EMBL/GenBank/DDBJ databases">
        <title>Genome assembly of wild tea tree DASZ reveals pedigree and selection history of tea varieties.</title>
        <authorList>
            <person name="Zhang W."/>
        </authorList>
    </citation>
    <scope>NUCLEOTIDE SEQUENCE [LARGE SCALE GENOMIC DNA]</scope>
    <source>
        <strain evidence="2">cv. G240</strain>
        <tissue evidence="1">Leaf</tissue>
    </source>
</reference>
<proteinExistence type="predicted"/>
<evidence type="ECO:0000313" key="1">
    <source>
        <dbReference type="EMBL" id="KAF5938016.1"/>
    </source>
</evidence>
<reference evidence="2" key="1">
    <citation type="journal article" date="2020" name="Nat. Commun.">
        <title>Genome assembly of wild tea tree DASZ reveals pedigree and selection history of tea varieties.</title>
        <authorList>
            <person name="Zhang W."/>
            <person name="Zhang Y."/>
            <person name="Qiu H."/>
            <person name="Guo Y."/>
            <person name="Wan H."/>
            <person name="Zhang X."/>
            <person name="Scossa F."/>
            <person name="Alseekh S."/>
            <person name="Zhang Q."/>
            <person name="Wang P."/>
            <person name="Xu L."/>
            <person name="Schmidt M.H."/>
            <person name="Jia X."/>
            <person name="Li D."/>
            <person name="Zhu A."/>
            <person name="Guo F."/>
            <person name="Chen W."/>
            <person name="Ni D."/>
            <person name="Usadel B."/>
            <person name="Fernie A.R."/>
            <person name="Wen W."/>
        </authorList>
    </citation>
    <scope>NUCLEOTIDE SEQUENCE [LARGE SCALE GENOMIC DNA]</scope>
    <source>
        <strain evidence="2">cv. G240</strain>
    </source>
</reference>
<sequence length="49" mass="5690">MTFLVYLHRYHLQHRYARETTNSQPSSSIANATATHLTDIVRNIDGIEF</sequence>
<evidence type="ECO:0000313" key="2">
    <source>
        <dbReference type="Proteomes" id="UP000593564"/>
    </source>
</evidence>
<comment type="caution">
    <text evidence="1">The sequence shown here is derived from an EMBL/GenBank/DDBJ whole genome shotgun (WGS) entry which is preliminary data.</text>
</comment>
<dbReference type="Proteomes" id="UP000593564">
    <property type="component" value="Unassembled WGS sequence"/>
</dbReference>
<dbReference type="AlphaFoldDB" id="A0A7J7GF91"/>